<evidence type="ECO:0000256" key="9">
    <source>
        <dbReference type="ARBA" id="ARBA00023144"/>
    </source>
</evidence>
<protein>
    <recommendedName>
        <fullName evidence="4">Galactokinase</fullName>
        <ecNumber evidence="3">2.7.1.6</ecNumber>
    </recommendedName>
    <alternativeName>
        <fullName evidence="11">Galactose kinase</fullName>
    </alternativeName>
</protein>
<keyword evidence="8" id="KW-0067">ATP-binding</keyword>
<evidence type="ECO:0000259" key="14">
    <source>
        <dbReference type="Pfam" id="PF00288"/>
    </source>
</evidence>
<dbReference type="InterPro" id="IPR014721">
    <property type="entry name" value="Ribsml_uS5_D2-typ_fold_subgr"/>
</dbReference>
<dbReference type="InterPro" id="IPR019741">
    <property type="entry name" value="Galactokinase_CS"/>
</dbReference>
<dbReference type="PANTHER" id="PTHR10457:SF7">
    <property type="entry name" value="GALACTOKINASE-RELATED"/>
    <property type="match status" value="1"/>
</dbReference>
<organism evidence="17 18">
    <name type="scientific">Pachysolen tannophilus NRRL Y-2460</name>
    <dbReference type="NCBI Taxonomy" id="669874"/>
    <lineage>
        <taxon>Eukaryota</taxon>
        <taxon>Fungi</taxon>
        <taxon>Dikarya</taxon>
        <taxon>Ascomycota</taxon>
        <taxon>Saccharomycotina</taxon>
        <taxon>Pichiomycetes</taxon>
        <taxon>Pachysolenaceae</taxon>
        <taxon>Pachysolen</taxon>
    </lineage>
</organism>
<dbReference type="PRINTS" id="PR00473">
    <property type="entry name" value="GALCTOKINASE"/>
</dbReference>
<accession>A0A1E4TNJ0</accession>
<dbReference type="AlphaFoldDB" id="A0A1E4TNJ0"/>
<dbReference type="Pfam" id="PF10509">
    <property type="entry name" value="GalKase_gal_bdg"/>
    <property type="match status" value="2"/>
</dbReference>
<evidence type="ECO:0000256" key="8">
    <source>
        <dbReference type="ARBA" id="ARBA00022840"/>
    </source>
</evidence>
<keyword evidence="5" id="KW-0808">Transferase</keyword>
<dbReference type="Proteomes" id="UP000094236">
    <property type="component" value="Unassembled WGS sequence"/>
</dbReference>
<evidence type="ECO:0000256" key="11">
    <source>
        <dbReference type="ARBA" id="ARBA00029590"/>
    </source>
</evidence>
<evidence type="ECO:0000259" key="16">
    <source>
        <dbReference type="Pfam" id="PF10509"/>
    </source>
</evidence>
<dbReference type="PANTHER" id="PTHR10457">
    <property type="entry name" value="MEVALONATE KINASE/GALACTOKINASE"/>
    <property type="match status" value="1"/>
</dbReference>
<evidence type="ECO:0000256" key="1">
    <source>
        <dbReference type="ARBA" id="ARBA00004947"/>
    </source>
</evidence>
<dbReference type="Pfam" id="PF08544">
    <property type="entry name" value="GHMP_kinases_C"/>
    <property type="match status" value="1"/>
</dbReference>
<dbReference type="UniPathway" id="UPA00214"/>
<dbReference type="EC" id="2.7.1.6" evidence="3"/>
<feature type="domain" description="GHMP kinase N-terminal" evidence="14">
    <location>
        <begin position="347"/>
        <end position="431"/>
    </location>
</feature>
<dbReference type="InterPro" id="IPR000705">
    <property type="entry name" value="Galactokinase"/>
</dbReference>
<dbReference type="Gene3D" id="3.30.230.10">
    <property type="match status" value="2"/>
</dbReference>
<evidence type="ECO:0000256" key="7">
    <source>
        <dbReference type="ARBA" id="ARBA00022777"/>
    </source>
</evidence>
<dbReference type="SUPFAM" id="SSF55060">
    <property type="entry name" value="GHMP Kinase, C-terminal domain"/>
    <property type="match status" value="1"/>
</dbReference>
<dbReference type="GO" id="GO:0004335">
    <property type="term" value="F:galactokinase activity"/>
    <property type="evidence" value="ECO:0007669"/>
    <property type="project" value="UniProtKB-EC"/>
</dbReference>
<dbReference type="InterPro" id="IPR020568">
    <property type="entry name" value="Ribosomal_Su5_D2-typ_SF"/>
</dbReference>
<name>A0A1E4TNJ0_PACTA</name>
<evidence type="ECO:0000256" key="13">
    <source>
        <dbReference type="ARBA" id="ARBA00055546"/>
    </source>
</evidence>
<reference evidence="18" key="1">
    <citation type="submission" date="2016-05" db="EMBL/GenBank/DDBJ databases">
        <title>Comparative genomics of biotechnologically important yeasts.</title>
        <authorList>
            <consortium name="DOE Joint Genome Institute"/>
            <person name="Riley R."/>
            <person name="Haridas S."/>
            <person name="Wolfe K.H."/>
            <person name="Lopes M.R."/>
            <person name="Hittinger C.T."/>
            <person name="Goker M."/>
            <person name="Salamov A."/>
            <person name="Wisecaver J."/>
            <person name="Long T.M."/>
            <person name="Aerts A.L."/>
            <person name="Barry K."/>
            <person name="Choi C."/>
            <person name="Clum A."/>
            <person name="Coughlan A.Y."/>
            <person name="Deshpande S."/>
            <person name="Douglass A.P."/>
            <person name="Hanson S.J."/>
            <person name="Klenk H.-P."/>
            <person name="Labutti K."/>
            <person name="Lapidus A."/>
            <person name="Lindquist E."/>
            <person name="Lipzen A."/>
            <person name="Meier-Kolthoff J.P."/>
            <person name="Ohm R.A."/>
            <person name="Otillar R.P."/>
            <person name="Pangilinan J."/>
            <person name="Peng Y."/>
            <person name="Rokas A."/>
            <person name="Rosa C.A."/>
            <person name="Scheuner C."/>
            <person name="Sibirny A.A."/>
            <person name="Slot J.C."/>
            <person name="Stielow J.B."/>
            <person name="Sun H."/>
            <person name="Kurtzman C.P."/>
            <person name="Blackwell M."/>
            <person name="Grigoriev I.V."/>
            <person name="Jeffries T.W."/>
        </authorList>
    </citation>
    <scope>NUCLEOTIDE SEQUENCE [LARGE SCALE GENOMIC DNA]</scope>
    <source>
        <strain evidence="18">NRRL Y-2460</strain>
    </source>
</reference>
<dbReference type="GO" id="GO:0006012">
    <property type="term" value="P:galactose metabolic process"/>
    <property type="evidence" value="ECO:0007669"/>
    <property type="project" value="UniProtKB-UniPathway"/>
</dbReference>
<dbReference type="InterPro" id="IPR006203">
    <property type="entry name" value="GHMP_knse_ATP-bd_CS"/>
</dbReference>
<proteinExistence type="inferred from homology"/>
<keyword evidence="18" id="KW-1185">Reference proteome</keyword>
<evidence type="ECO:0000256" key="12">
    <source>
        <dbReference type="ARBA" id="ARBA00049538"/>
    </source>
</evidence>
<gene>
    <name evidence="17" type="ORF">PACTADRAFT_35911</name>
</gene>
<evidence type="ECO:0000256" key="2">
    <source>
        <dbReference type="ARBA" id="ARBA00006566"/>
    </source>
</evidence>
<dbReference type="STRING" id="669874.A0A1E4TNJ0"/>
<comment type="pathway">
    <text evidence="1">Carbohydrate metabolism; galactose metabolism.</text>
</comment>
<evidence type="ECO:0000256" key="4">
    <source>
        <dbReference type="ARBA" id="ARBA00019487"/>
    </source>
</evidence>
<evidence type="ECO:0000256" key="6">
    <source>
        <dbReference type="ARBA" id="ARBA00022741"/>
    </source>
</evidence>
<feature type="domain" description="GHMP kinase C-terminal" evidence="15">
    <location>
        <begin position="627"/>
        <end position="698"/>
    </location>
</feature>
<dbReference type="NCBIfam" id="TIGR00131">
    <property type="entry name" value="gal_kin"/>
    <property type="match status" value="1"/>
</dbReference>
<sequence length="737" mass="81650">MSKSDIPVFKTLDFYSYPDQQVDRYKALFDSFKSIFKATPDFISRSPGRVNLIGEHIDYSYFSVLPLAIDVDFVIAVKSRADSREIHLKNLSNEFAEKKFELPEDGSLISIDSKISDWSNYFKCGLLVAHLFILEHYPERKGKPLKGLQVIADGTVPIGGGLSSSAAFACSVALACLKVNDIEESLLTRENLSKICVVSEKYVGVNTGGMDQTASIYDIPVFKTLDFYSYPDQQVDRYKALFDSFKSIFKATPDFISRSPGRVNLIGEHIDYSYFSVLPLAIDVDFVIAVKSRADSREIHLKNLSNEFAEKKFELPEDGSLISIDSKISDWSNYFKCGLLVAHLFILEHYPERKGKPLKGLQVIADGTVPIGGGLSSSAAFACSVALACLKVNDIEESLLTRENLSKICVVSEKYVGVNTGGMDQTASIYGERDHALYVQFKPKLSCTAFKFPDTKPPISFLIANTLVVSNKHETAPRNYNLRVVEVCSAAEFLARSYGVNDILKQDSGLSTGTLSSFMDAYYAKYHNSPPWNGDASEGKKRLNKMLELVEKTFELKDEGYTLEQAASGIGLSVEGYKEKFLSKNTVIFDKLQLYKRAKHTYSEELRVLDALFLLESKPSDSLEFFTKFGELMDESQKSCDSNYGCSCSEIDEVCSIARAAGSTGSRLTGAGWGGCTVHLIPSDKVSTVEKALIEKYYKKKFPTITEAELKEAIVISKPACGSSLYVGGEDGLKYSK</sequence>
<keyword evidence="7" id="KW-0418">Kinase</keyword>
<evidence type="ECO:0000259" key="15">
    <source>
        <dbReference type="Pfam" id="PF08544"/>
    </source>
</evidence>
<dbReference type="Gene3D" id="3.30.70.3170">
    <property type="match status" value="1"/>
</dbReference>
<dbReference type="EMBL" id="KV454018">
    <property type="protein sequence ID" value="ODV93282.1"/>
    <property type="molecule type" value="Genomic_DNA"/>
</dbReference>
<comment type="catalytic activity">
    <reaction evidence="12">
        <text>alpha-D-galactose + ATP = alpha-D-galactose 1-phosphate + ADP + H(+)</text>
        <dbReference type="Rhea" id="RHEA:13553"/>
        <dbReference type="ChEBI" id="CHEBI:15378"/>
        <dbReference type="ChEBI" id="CHEBI:28061"/>
        <dbReference type="ChEBI" id="CHEBI:30616"/>
        <dbReference type="ChEBI" id="CHEBI:58336"/>
        <dbReference type="ChEBI" id="CHEBI:456216"/>
        <dbReference type="EC" id="2.7.1.6"/>
    </reaction>
    <physiologicalReaction direction="left-to-right" evidence="12">
        <dbReference type="Rhea" id="RHEA:13554"/>
    </physiologicalReaction>
</comment>
<dbReference type="InterPro" id="IPR036554">
    <property type="entry name" value="GHMP_kinase_C_sf"/>
</dbReference>
<dbReference type="Gene3D" id="1.20.1440.340">
    <property type="match status" value="1"/>
</dbReference>
<evidence type="ECO:0000256" key="10">
    <source>
        <dbReference type="ARBA" id="ARBA00023277"/>
    </source>
</evidence>
<dbReference type="PROSITE" id="PS00627">
    <property type="entry name" value="GHMP_KINASES_ATP"/>
    <property type="match status" value="2"/>
</dbReference>
<dbReference type="GO" id="GO:0005829">
    <property type="term" value="C:cytosol"/>
    <property type="evidence" value="ECO:0007669"/>
    <property type="project" value="TreeGrafter"/>
</dbReference>
<keyword evidence="6" id="KW-0547">Nucleotide-binding</keyword>
<evidence type="ECO:0000256" key="5">
    <source>
        <dbReference type="ARBA" id="ARBA00022679"/>
    </source>
</evidence>
<dbReference type="InterPro" id="IPR013750">
    <property type="entry name" value="GHMP_kinase_C_dom"/>
</dbReference>
<dbReference type="SUPFAM" id="SSF54211">
    <property type="entry name" value="Ribosomal protein S5 domain 2-like"/>
    <property type="match status" value="2"/>
</dbReference>
<dbReference type="FunFam" id="1.20.1440.340:FF:000003">
    <property type="entry name" value="GAL1p Galactokinase"/>
    <property type="match status" value="1"/>
</dbReference>
<dbReference type="GO" id="GO:0000411">
    <property type="term" value="P:positive regulation of transcription by galactose"/>
    <property type="evidence" value="ECO:0007669"/>
    <property type="project" value="UniProtKB-ARBA"/>
</dbReference>
<dbReference type="GO" id="GO:0005524">
    <property type="term" value="F:ATP binding"/>
    <property type="evidence" value="ECO:0007669"/>
    <property type="project" value="UniProtKB-KW"/>
</dbReference>
<dbReference type="FunFam" id="3.30.70.3170:FF:000002">
    <property type="entry name" value="Galactokinase"/>
    <property type="match status" value="1"/>
</dbReference>
<dbReference type="InterPro" id="IPR006204">
    <property type="entry name" value="GHMP_kinase_N_dom"/>
</dbReference>
<dbReference type="OrthoDB" id="187738at2759"/>
<evidence type="ECO:0000313" key="18">
    <source>
        <dbReference type="Proteomes" id="UP000094236"/>
    </source>
</evidence>
<dbReference type="Pfam" id="PF00288">
    <property type="entry name" value="GHMP_kinases_N"/>
    <property type="match status" value="2"/>
</dbReference>
<keyword evidence="9" id="KW-0299">Galactose metabolism</keyword>
<feature type="domain" description="Galactokinase N-terminal" evidence="16">
    <location>
        <begin position="244"/>
        <end position="291"/>
    </location>
</feature>
<dbReference type="PROSITE" id="PS00106">
    <property type="entry name" value="GALACTOKINASE"/>
    <property type="match status" value="2"/>
</dbReference>
<feature type="domain" description="GHMP kinase N-terminal" evidence="14">
    <location>
        <begin position="134"/>
        <end position="217"/>
    </location>
</feature>
<dbReference type="FunFam" id="3.30.230.10:FF:000056">
    <property type="entry name" value="GAL1p Galactokinase"/>
    <property type="match status" value="1"/>
</dbReference>
<comment type="function">
    <text evidence="13">Galactokinase is a key enzyme in the galactose metabolism where it catalyzes the conversion of alpha-D-galactose to galactose 1-phosphate. Can also induce the transcription of the gal genes in response to the organism being challenged with galactose as the sole source of carbon.</text>
</comment>
<comment type="similarity">
    <text evidence="2">Belongs to the GHMP kinase family. GalK subfamily.</text>
</comment>
<keyword evidence="10" id="KW-0119">Carbohydrate metabolism</keyword>
<dbReference type="PRINTS" id="PR00959">
    <property type="entry name" value="MEVGALKINASE"/>
</dbReference>
<feature type="domain" description="Galactokinase N-terminal" evidence="16">
    <location>
        <begin position="31"/>
        <end position="78"/>
    </location>
</feature>
<evidence type="ECO:0000256" key="3">
    <source>
        <dbReference type="ARBA" id="ARBA00012315"/>
    </source>
</evidence>
<evidence type="ECO:0000313" key="17">
    <source>
        <dbReference type="EMBL" id="ODV93282.1"/>
    </source>
</evidence>
<dbReference type="InterPro" id="IPR019539">
    <property type="entry name" value="GalKase_N"/>
</dbReference>